<dbReference type="GO" id="GO:0016266">
    <property type="term" value="P:protein O-linked glycosylation via N-acetyl-galactosamine"/>
    <property type="evidence" value="ECO:0007669"/>
    <property type="project" value="TreeGrafter"/>
</dbReference>
<evidence type="ECO:0000313" key="3">
    <source>
        <dbReference type="Proteomes" id="UP001431209"/>
    </source>
</evidence>
<dbReference type="InterPro" id="IPR029044">
    <property type="entry name" value="Nucleotide-diphossugar_trans"/>
</dbReference>
<dbReference type="GO" id="GO:0005789">
    <property type="term" value="C:endoplasmic reticulum membrane"/>
    <property type="evidence" value="ECO:0007669"/>
    <property type="project" value="TreeGrafter"/>
</dbReference>
<protein>
    <recommendedName>
        <fullName evidence="4">Glycosyltransferase</fullName>
    </recommendedName>
</protein>
<gene>
    <name evidence="2" type="ORF">AKO1_006604</name>
</gene>
<dbReference type="Proteomes" id="UP001431209">
    <property type="component" value="Unassembled WGS sequence"/>
</dbReference>
<dbReference type="PANTHER" id="PTHR46612">
    <property type="entry name" value="XYLOSIDE XYLOSYLTRANSFERASE 1"/>
    <property type="match status" value="1"/>
</dbReference>
<evidence type="ECO:0000313" key="2">
    <source>
        <dbReference type="EMBL" id="KAL0490247.1"/>
    </source>
</evidence>
<reference evidence="2 3" key="1">
    <citation type="submission" date="2024-03" db="EMBL/GenBank/DDBJ databases">
        <title>The Acrasis kona genome and developmental transcriptomes reveal deep origins of eukaryotic multicellular pathways.</title>
        <authorList>
            <person name="Sheikh S."/>
            <person name="Fu C.-J."/>
            <person name="Brown M.W."/>
            <person name="Baldauf S.L."/>
        </authorList>
    </citation>
    <scope>NUCLEOTIDE SEQUENCE [LARGE SCALE GENOMIC DNA]</scope>
    <source>
        <strain evidence="2 3">ATCC MYA-3509</strain>
    </source>
</reference>
<dbReference type="PANTHER" id="PTHR46612:SF1">
    <property type="entry name" value="XYLOSIDE XYLOSYLTRANSFERASE 1"/>
    <property type="match status" value="1"/>
</dbReference>
<dbReference type="EMBL" id="JAOPGA020001656">
    <property type="protein sequence ID" value="KAL0490247.1"/>
    <property type="molecule type" value="Genomic_DNA"/>
</dbReference>
<keyword evidence="1" id="KW-0812">Transmembrane</keyword>
<organism evidence="2 3">
    <name type="scientific">Acrasis kona</name>
    <dbReference type="NCBI Taxonomy" id="1008807"/>
    <lineage>
        <taxon>Eukaryota</taxon>
        <taxon>Discoba</taxon>
        <taxon>Heterolobosea</taxon>
        <taxon>Tetramitia</taxon>
        <taxon>Eutetramitia</taxon>
        <taxon>Acrasidae</taxon>
        <taxon>Acrasis</taxon>
    </lineage>
</organism>
<name>A0AAW2ZK73_9EUKA</name>
<dbReference type="GO" id="GO:0140560">
    <property type="term" value="F:xylosyl alpha-1,3-xylosyltransferase activity"/>
    <property type="evidence" value="ECO:0007669"/>
    <property type="project" value="TreeGrafter"/>
</dbReference>
<feature type="transmembrane region" description="Helical" evidence="1">
    <location>
        <begin position="6"/>
        <end position="26"/>
    </location>
</feature>
<keyword evidence="3" id="KW-1185">Reference proteome</keyword>
<keyword evidence="1" id="KW-0472">Membrane</keyword>
<dbReference type="Gene3D" id="3.90.550.10">
    <property type="entry name" value="Spore Coat Polysaccharide Biosynthesis Protein SpsA, Chain A"/>
    <property type="match status" value="1"/>
</dbReference>
<comment type="caution">
    <text evidence="2">The sequence shown here is derived from an EMBL/GenBank/DDBJ whole genome shotgun (WGS) entry which is preliminary data.</text>
</comment>
<dbReference type="InterPro" id="IPR042465">
    <property type="entry name" value="XXLT1"/>
</dbReference>
<sequence>MRDMKFFYVGLSSILLVFLSTWLIFLRIKRVESDIISPEDVKYVYLSCDKKTIIDTSTWECSNTSPFTMGKPELREVISSSHSSDYDEDKYVHVVYFGHYGGDDGYQRFLNSIGGSLKSLMWNRKVPVHIHLIGNNKSRPEYLAELIQKCNYAYFKVTGHVLPKELETFGFDAHKAKLLVEKTLAAQLPNVEKVIQLDGDVVVVDDIGQLWKLFDDFKKDQFFGLVPEFNPMYDLKDQHKYHGKQDCIHGVKHLGQTGFNTGVFLMDLHKMRSRNWWDAMMKVADDTKDCQRPMQDQDILNEYIYRDDKIINVLPYQWNMQLFCFADQFLLCKNFTTSKSSIIHYNGSVKDGNAFKYISDMYKKMDPSVLDVRFINELVNGIADSENLNKMRSHKNIIENPEHEMDGVVPKI</sequence>
<accession>A0AAW2ZK73</accession>
<evidence type="ECO:0008006" key="4">
    <source>
        <dbReference type="Google" id="ProtNLM"/>
    </source>
</evidence>
<dbReference type="AlphaFoldDB" id="A0AAW2ZK73"/>
<dbReference type="SUPFAM" id="SSF53448">
    <property type="entry name" value="Nucleotide-diphospho-sugar transferases"/>
    <property type="match status" value="1"/>
</dbReference>
<evidence type="ECO:0000256" key="1">
    <source>
        <dbReference type="SAM" id="Phobius"/>
    </source>
</evidence>
<dbReference type="InterPro" id="IPR002495">
    <property type="entry name" value="Glyco_trans_8"/>
</dbReference>
<keyword evidence="1" id="KW-1133">Transmembrane helix</keyword>
<proteinExistence type="predicted"/>
<dbReference type="Pfam" id="PF01501">
    <property type="entry name" value="Glyco_transf_8"/>
    <property type="match status" value="1"/>
</dbReference>